<dbReference type="EMBL" id="AGDV01000020">
    <property type="protein sequence ID" value="EMB31590.1"/>
    <property type="molecule type" value="Genomic_DNA"/>
</dbReference>
<evidence type="ECO:0000259" key="1">
    <source>
        <dbReference type="Pfam" id="PF00561"/>
    </source>
</evidence>
<name>A0A0E2E2L1_TREDN</name>
<dbReference type="Proteomes" id="UP000011705">
    <property type="component" value="Chromosome"/>
</dbReference>
<protein>
    <recommendedName>
        <fullName evidence="1">AB hydrolase-1 domain-containing protein</fullName>
    </recommendedName>
</protein>
<dbReference type="AlphaFoldDB" id="A0A0E2E2L1"/>
<dbReference type="GO" id="GO:0003824">
    <property type="term" value="F:catalytic activity"/>
    <property type="evidence" value="ECO:0007669"/>
    <property type="project" value="InterPro"/>
</dbReference>
<dbReference type="PANTHER" id="PTHR43798:SF33">
    <property type="entry name" value="HYDROLASE, PUTATIVE (AFU_ORTHOLOGUE AFUA_2G14860)-RELATED"/>
    <property type="match status" value="1"/>
</dbReference>
<dbReference type="RefSeq" id="WP_002685308.1">
    <property type="nucleotide sequence ID" value="NZ_CM001795.1"/>
</dbReference>
<dbReference type="InterPro" id="IPR000639">
    <property type="entry name" value="Epox_hydrolase-like"/>
</dbReference>
<proteinExistence type="predicted"/>
<sequence>MNEKQFSTPYGVIHYWKNSFDTGKKTLVFLPGLTATHILFDKQIEFFQDKYNVLIWDAPEHGNSKPFELKFSMEDKARYLHGILETENIIKPILIGQSMGGYVSQMFMELYPEETRGFISIDSCSLKRETVTWFDIWTLRHVEPIYRMYKWDKLIKAGTNGCAESEYGRALMKEIMMTFDKDWYCKVVGHGFKILADALDSKRRYDIDCPAILLCGTKDKAGSAKRYDKKWAKLTGLPLIWIEGAGHNSNTDKPEEVNQIIENFVDGLQ</sequence>
<dbReference type="InterPro" id="IPR050266">
    <property type="entry name" value="AB_hydrolase_sf"/>
</dbReference>
<dbReference type="InterPro" id="IPR029058">
    <property type="entry name" value="AB_hydrolase_fold"/>
</dbReference>
<dbReference type="PATRIC" id="fig|999432.5.peg.2046"/>
<reference evidence="2" key="1">
    <citation type="submission" date="2012-01" db="EMBL/GenBank/DDBJ databases">
        <title>The Genome Sequence of Treponema denticola H-22.</title>
        <authorList>
            <consortium name="The Broad Institute Genome Sequencing Platform"/>
            <person name="Earl A."/>
            <person name="Ward D."/>
            <person name="Feldgarden M."/>
            <person name="Gevers D."/>
            <person name="Blanton J.M."/>
            <person name="Fenno C.J."/>
            <person name="Baranova O.V."/>
            <person name="Mathney J."/>
            <person name="Dewhirst F.E."/>
            <person name="Izard J."/>
            <person name="Young S.K."/>
            <person name="Zeng Q."/>
            <person name="Gargeya S."/>
            <person name="Fitzgerald M."/>
            <person name="Haas B."/>
            <person name="Abouelleil A."/>
            <person name="Alvarado L."/>
            <person name="Arachchi H.M."/>
            <person name="Berlin A."/>
            <person name="Chapman S.B."/>
            <person name="Gearin G."/>
            <person name="Goldberg J."/>
            <person name="Griggs A."/>
            <person name="Gujja S."/>
            <person name="Hansen M."/>
            <person name="Heiman D."/>
            <person name="Howarth C."/>
            <person name="Larimer J."/>
            <person name="Lui A."/>
            <person name="MacDonald P.J.P."/>
            <person name="McCowen C."/>
            <person name="Montmayeur A."/>
            <person name="Murphy C."/>
            <person name="Neiman D."/>
            <person name="Pearson M."/>
            <person name="Priest M."/>
            <person name="Roberts A."/>
            <person name="Saif S."/>
            <person name="Shea T."/>
            <person name="Sisk P."/>
            <person name="Stolte C."/>
            <person name="Sykes S."/>
            <person name="Wortman J."/>
            <person name="Nusbaum C."/>
            <person name="Birren B."/>
        </authorList>
    </citation>
    <scope>NUCLEOTIDE SEQUENCE [LARGE SCALE GENOMIC DNA]</scope>
    <source>
        <strain evidence="2">H-22</strain>
    </source>
</reference>
<dbReference type="Pfam" id="PF00561">
    <property type="entry name" value="Abhydrolase_1"/>
    <property type="match status" value="1"/>
</dbReference>
<evidence type="ECO:0000313" key="2">
    <source>
        <dbReference type="EMBL" id="EMB31590.1"/>
    </source>
</evidence>
<dbReference type="SUPFAM" id="SSF53474">
    <property type="entry name" value="alpha/beta-Hydrolases"/>
    <property type="match status" value="1"/>
</dbReference>
<dbReference type="PRINTS" id="PR00412">
    <property type="entry name" value="EPOXHYDRLASE"/>
</dbReference>
<gene>
    <name evidence="2" type="ORF">HMPREF9726_01970</name>
</gene>
<accession>A0A0E2E2L1</accession>
<feature type="domain" description="AB hydrolase-1" evidence="1">
    <location>
        <begin position="26"/>
        <end position="164"/>
    </location>
</feature>
<dbReference type="PANTHER" id="PTHR43798">
    <property type="entry name" value="MONOACYLGLYCEROL LIPASE"/>
    <property type="match status" value="1"/>
</dbReference>
<dbReference type="Gene3D" id="3.40.50.1820">
    <property type="entry name" value="alpha/beta hydrolase"/>
    <property type="match status" value="1"/>
</dbReference>
<dbReference type="InterPro" id="IPR000073">
    <property type="entry name" value="AB_hydrolase_1"/>
</dbReference>
<dbReference type="HOGENOM" id="CLU_020336_50_1_12"/>
<dbReference type="GO" id="GO:0016020">
    <property type="term" value="C:membrane"/>
    <property type="evidence" value="ECO:0007669"/>
    <property type="project" value="TreeGrafter"/>
</dbReference>
<comment type="caution">
    <text evidence="2">The sequence shown here is derived from an EMBL/GenBank/DDBJ whole genome shotgun (WGS) entry which is preliminary data.</text>
</comment>
<organism evidence="2">
    <name type="scientific">Treponema denticola H-22</name>
    <dbReference type="NCBI Taxonomy" id="999432"/>
    <lineage>
        <taxon>Bacteria</taxon>
        <taxon>Pseudomonadati</taxon>
        <taxon>Spirochaetota</taxon>
        <taxon>Spirochaetia</taxon>
        <taxon>Spirochaetales</taxon>
        <taxon>Treponemataceae</taxon>
        <taxon>Treponema</taxon>
    </lineage>
</organism>